<organism evidence="6 7">
    <name type="scientific">Achromobacter denitrificans</name>
    <name type="common">Alcaligenes denitrificans</name>
    <dbReference type="NCBI Taxonomy" id="32002"/>
    <lineage>
        <taxon>Bacteria</taxon>
        <taxon>Pseudomonadati</taxon>
        <taxon>Pseudomonadota</taxon>
        <taxon>Betaproteobacteria</taxon>
        <taxon>Burkholderiales</taxon>
        <taxon>Alcaligenaceae</taxon>
        <taxon>Achromobacter</taxon>
    </lineage>
</organism>
<dbReference type="InterPro" id="IPR005119">
    <property type="entry name" value="LysR_subst-bd"/>
</dbReference>
<dbReference type="SUPFAM" id="SSF53850">
    <property type="entry name" value="Periplasmic binding protein-like II"/>
    <property type="match status" value="1"/>
</dbReference>
<dbReference type="InterPro" id="IPR058163">
    <property type="entry name" value="LysR-type_TF_proteobact-type"/>
</dbReference>
<dbReference type="PROSITE" id="PS50931">
    <property type="entry name" value="HTH_LYSR"/>
    <property type="match status" value="1"/>
</dbReference>
<dbReference type="SUPFAM" id="SSF46785">
    <property type="entry name" value="Winged helix' DNA-binding domain"/>
    <property type="match status" value="1"/>
</dbReference>
<dbReference type="EMBL" id="CP054569">
    <property type="protein sequence ID" value="QKQ49648.1"/>
    <property type="molecule type" value="Genomic_DNA"/>
</dbReference>
<dbReference type="NCBIfam" id="NF008352">
    <property type="entry name" value="PRK11139.1"/>
    <property type="match status" value="1"/>
</dbReference>
<dbReference type="Pfam" id="PF03466">
    <property type="entry name" value="LysR_substrate"/>
    <property type="match status" value="1"/>
</dbReference>
<keyword evidence="4" id="KW-0804">Transcription</keyword>
<dbReference type="PANTHER" id="PTHR30537:SF74">
    <property type="entry name" value="HTH-TYPE TRANSCRIPTIONAL REGULATOR TRPI"/>
    <property type="match status" value="1"/>
</dbReference>
<evidence type="ECO:0000259" key="5">
    <source>
        <dbReference type="PROSITE" id="PS50931"/>
    </source>
</evidence>
<dbReference type="InterPro" id="IPR000847">
    <property type="entry name" value="LysR_HTH_N"/>
</dbReference>
<evidence type="ECO:0000256" key="1">
    <source>
        <dbReference type="ARBA" id="ARBA00009437"/>
    </source>
</evidence>
<dbReference type="InterPro" id="IPR036388">
    <property type="entry name" value="WH-like_DNA-bd_sf"/>
</dbReference>
<evidence type="ECO:0000256" key="2">
    <source>
        <dbReference type="ARBA" id="ARBA00023015"/>
    </source>
</evidence>
<protein>
    <submittedName>
        <fullName evidence="6">Transcriptional regulator GcvA</fullName>
    </submittedName>
</protein>
<keyword evidence="3" id="KW-0238">DNA-binding</keyword>
<dbReference type="RefSeq" id="WP_088148671.1">
    <property type="nucleotide sequence ID" value="NZ_CP020917.1"/>
</dbReference>
<dbReference type="FunFam" id="3.40.190.10:FF:000017">
    <property type="entry name" value="Glycine cleavage system transcriptional activator"/>
    <property type="match status" value="1"/>
</dbReference>
<sequence length="291" mass="31894">MRRLPPLGALRAFEAAARHLSFTRAAGELCVTQAAISHQVRQLEEWLGEPMFTRRGHALTLTRKGASYLAELSQAFDHIAAATERVREAATGPLRITVLPSFASRWLLPRLPAFRARHPDVDLRVTSSLETWDGGEGFDAGIRSGLGRWPGLKADLVARESLSPVCSPALAKGPPMLAEPADLASVSLLHDQPRAAWSQWCRHANVTLDLSQGPVFNDSALVLQAAADGQGVALGRLTLAGDDLRKGRLVRLFDLVLPNDYSYWIVYPRLATQRPDLAAFRGWLLEEARQA</sequence>
<dbReference type="InterPro" id="IPR036390">
    <property type="entry name" value="WH_DNA-bd_sf"/>
</dbReference>
<accession>A0A6N0JSX6</accession>
<evidence type="ECO:0000313" key="6">
    <source>
        <dbReference type="EMBL" id="QKQ49648.1"/>
    </source>
</evidence>
<dbReference type="FunFam" id="1.10.10.10:FF:000038">
    <property type="entry name" value="Glycine cleavage system transcriptional activator"/>
    <property type="match status" value="1"/>
</dbReference>
<name>A0A6N0JSX6_ACHDE</name>
<dbReference type="Gene3D" id="3.40.190.10">
    <property type="entry name" value="Periplasmic binding protein-like II"/>
    <property type="match status" value="2"/>
</dbReference>
<dbReference type="GO" id="GO:0043565">
    <property type="term" value="F:sequence-specific DNA binding"/>
    <property type="evidence" value="ECO:0007669"/>
    <property type="project" value="TreeGrafter"/>
</dbReference>
<evidence type="ECO:0000256" key="3">
    <source>
        <dbReference type="ARBA" id="ARBA00023125"/>
    </source>
</evidence>
<dbReference type="PANTHER" id="PTHR30537">
    <property type="entry name" value="HTH-TYPE TRANSCRIPTIONAL REGULATOR"/>
    <property type="match status" value="1"/>
</dbReference>
<dbReference type="Proteomes" id="UP000509782">
    <property type="component" value="Chromosome"/>
</dbReference>
<feature type="domain" description="HTH lysR-type" evidence="5">
    <location>
        <begin position="5"/>
        <end position="62"/>
    </location>
</feature>
<dbReference type="PRINTS" id="PR00039">
    <property type="entry name" value="HTHLYSR"/>
</dbReference>
<dbReference type="GO" id="GO:0003700">
    <property type="term" value="F:DNA-binding transcription factor activity"/>
    <property type="evidence" value="ECO:0007669"/>
    <property type="project" value="InterPro"/>
</dbReference>
<dbReference type="CDD" id="cd08432">
    <property type="entry name" value="PBP2_GcdR_TrpI_HvrB_AmpR_like"/>
    <property type="match status" value="1"/>
</dbReference>
<dbReference type="Pfam" id="PF00126">
    <property type="entry name" value="HTH_1"/>
    <property type="match status" value="1"/>
</dbReference>
<dbReference type="AlphaFoldDB" id="A0A6N0JSX6"/>
<comment type="similarity">
    <text evidence="1">Belongs to the LysR transcriptional regulatory family.</text>
</comment>
<evidence type="ECO:0000313" key="7">
    <source>
        <dbReference type="Proteomes" id="UP000509782"/>
    </source>
</evidence>
<keyword evidence="2" id="KW-0805">Transcription regulation</keyword>
<dbReference type="Gene3D" id="1.10.10.10">
    <property type="entry name" value="Winged helix-like DNA-binding domain superfamily/Winged helix DNA-binding domain"/>
    <property type="match status" value="1"/>
</dbReference>
<dbReference type="GO" id="GO:0006351">
    <property type="term" value="P:DNA-templated transcription"/>
    <property type="evidence" value="ECO:0007669"/>
    <property type="project" value="TreeGrafter"/>
</dbReference>
<reference evidence="6 7" key="1">
    <citation type="submission" date="2020-05" db="EMBL/GenBank/DDBJ databases">
        <title>FDA dAtabase for Regulatory Grade micrObial Sequences (FDA-ARGOS): Supporting development and validation of Infectious Disease Dx tests.</title>
        <authorList>
            <person name="Sproer C."/>
            <person name="Gronow S."/>
            <person name="Severitt S."/>
            <person name="Schroder I."/>
            <person name="Tallon L."/>
            <person name="Sadzewicz L."/>
            <person name="Zhao X."/>
            <person name="Vavikolanu K."/>
            <person name="Mehta A."/>
            <person name="Aluvathingal J."/>
            <person name="Nadendla S."/>
            <person name="Myers T."/>
            <person name="Yan Y."/>
            <person name="Sichtig H."/>
        </authorList>
    </citation>
    <scope>NUCLEOTIDE SEQUENCE [LARGE SCALE GENOMIC DNA]</scope>
    <source>
        <strain evidence="6 7">FDAARGOS_787</strain>
    </source>
</reference>
<evidence type="ECO:0000256" key="4">
    <source>
        <dbReference type="ARBA" id="ARBA00023163"/>
    </source>
</evidence>
<gene>
    <name evidence="6" type="primary">gcvA</name>
    <name evidence="6" type="ORF">FOC81_24235</name>
</gene>
<proteinExistence type="inferred from homology"/>